<feature type="non-terminal residue" evidence="1">
    <location>
        <position position="1"/>
    </location>
</feature>
<name>A0ABU8Y5Z7_9CORY</name>
<accession>A0ABU8Y5Z7</accession>
<gene>
    <name evidence="1" type="ORF">WMQ01_09560</name>
</gene>
<evidence type="ECO:0000313" key="2">
    <source>
        <dbReference type="Proteomes" id="UP001371299"/>
    </source>
</evidence>
<proteinExistence type="predicted"/>
<organism evidence="1 2">
    <name type="scientific">Corynebacterium yonathiae</name>
    <dbReference type="NCBI Taxonomy" id="2913504"/>
    <lineage>
        <taxon>Bacteria</taxon>
        <taxon>Bacillati</taxon>
        <taxon>Actinomycetota</taxon>
        <taxon>Actinomycetes</taxon>
        <taxon>Mycobacteriales</taxon>
        <taxon>Corynebacteriaceae</taxon>
        <taxon>Corynebacterium</taxon>
    </lineage>
</organism>
<keyword evidence="2" id="KW-1185">Reference proteome</keyword>
<comment type="caution">
    <text evidence="1">The sequence shown here is derived from an EMBL/GenBank/DDBJ whole genome shotgun (WGS) entry which is preliminary data.</text>
</comment>
<dbReference type="EMBL" id="JBBMGJ010000021">
    <property type="protein sequence ID" value="MEK0146309.1"/>
    <property type="molecule type" value="Genomic_DNA"/>
</dbReference>
<dbReference type="Proteomes" id="UP001371299">
    <property type="component" value="Unassembled WGS sequence"/>
</dbReference>
<sequence length="237" mass="26553">AMVAFMHTGTRLTAGYRYTTLGDATASEPIGDYGLEGTYQFSRGEDIGLRRTAQGIVFQRAGKVSRLLSTPDRVDGTVSYSILEARIDEFNEAGIALDLYDLKAAVRRLRNDTPKLLGKLLYNAAPVVPANASTDDAEHFVPLAEELGDERLEKLCEWAEPCSLRRDKQVVTNWPVHVFTNVEDPNEVHDLPPGTFDFDPEPRENKWWVPQWPSERIMAIGFKGETTWSSTDYGTID</sequence>
<dbReference type="RefSeq" id="WP_340418605.1">
    <property type="nucleotide sequence ID" value="NZ_JBBMGJ010000021.1"/>
</dbReference>
<protein>
    <submittedName>
        <fullName evidence="1">Uncharacterized protein</fullName>
    </submittedName>
</protein>
<evidence type="ECO:0000313" key="1">
    <source>
        <dbReference type="EMBL" id="MEK0146309.1"/>
    </source>
</evidence>
<reference evidence="1 2" key="1">
    <citation type="submission" date="2024-01" db="EMBL/GenBank/DDBJ databases">
        <title>Description of two novel Corynebacterium species isolated from human nasal passages and skin.</title>
        <authorList>
            <person name="Popowitch E."/>
            <person name="Tran T.H."/>
            <person name="Escapa I.F."/>
            <person name="Bhatt E."/>
            <person name="Sozat A.K."/>
            <person name="Roberts A.Q."/>
            <person name="Segre J.A."/>
            <person name="Kong H."/>
            <person name="Conlan S."/>
            <person name="Lemon K.P."/>
            <person name="Kelly M.S."/>
        </authorList>
    </citation>
    <scope>NUCLEOTIDE SEQUENCE [LARGE SCALE GENOMIC DNA]</scope>
    <source>
        <strain evidence="1 2">KPL2619</strain>
    </source>
</reference>